<reference evidence="2 3" key="1">
    <citation type="submission" date="2018-02" db="EMBL/GenBank/DDBJ databases">
        <title>Jeotgalibacillus proteolyticum sp. nov. a protease producing bacterium isolated from ocean sediments of Laizhou Bay.</title>
        <authorList>
            <person name="Li Y."/>
        </authorList>
    </citation>
    <scope>NUCLEOTIDE SEQUENCE [LARGE SCALE GENOMIC DNA]</scope>
    <source>
        <strain evidence="2 3">22-7</strain>
    </source>
</reference>
<gene>
    <name evidence="2" type="ORF">C4B60_03535</name>
</gene>
<proteinExistence type="inferred from homology"/>
<dbReference type="EMBL" id="PREZ01000001">
    <property type="protein sequence ID" value="PPA72458.1"/>
    <property type="molecule type" value="Genomic_DNA"/>
</dbReference>
<organism evidence="2 3">
    <name type="scientific">Jeotgalibacillus proteolyticus</name>
    <dbReference type="NCBI Taxonomy" id="2082395"/>
    <lineage>
        <taxon>Bacteria</taxon>
        <taxon>Bacillati</taxon>
        <taxon>Bacillota</taxon>
        <taxon>Bacilli</taxon>
        <taxon>Bacillales</taxon>
        <taxon>Caryophanaceae</taxon>
        <taxon>Jeotgalibacillus</taxon>
    </lineage>
</organism>
<dbReference type="OrthoDB" id="9796448at2"/>
<protein>
    <recommendedName>
        <fullName evidence="4">Heavy metal-binding domain-containing protein</fullName>
    </recommendedName>
</protein>
<dbReference type="InterPro" id="IPR035439">
    <property type="entry name" value="UPF0145_dom_sf"/>
</dbReference>
<dbReference type="Pfam" id="PF01906">
    <property type="entry name" value="YbjQ_1"/>
    <property type="match status" value="1"/>
</dbReference>
<dbReference type="InterPro" id="IPR002765">
    <property type="entry name" value="UPF0145_YbjQ-like"/>
</dbReference>
<sequence>MLMTTTHSLEGKKIIEYYGIVTGEAILGAKAWSKRSSRSRS</sequence>
<evidence type="ECO:0008006" key="4">
    <source>
        <dbReference type="Google" id="ProtNLM"/>
    </source>
</evidence>
<accession>A0A2S5GHL8</accession>
<dbReference type="AlphaFoldDB" id="A0A2S5GHL8"/>
<comment type="caution">
    <text evidence="2">The sequence shown here is derived from an EMBL/GenBank/DDBJ whole genome shotgun (WGS) entry which is preliminary data.</text>
</comment>
<dbReference type="SUPFAM" id="SSF117782">
    <property type="entry name" value="YbjQ-like"/>
    <property type="match status" value="1"/>
</dbReference>
<evidence type="ECO:0000256" key="1">
    <source>
        <dbReference type="ARBA" id="ARBA00010751"/>
    </source>
</evidence>
<dbReference type="Gene3D" id="3.30.110.70">
    <property type="entry name" value="Hypothetical protein apc22750. Chain B"/>
    <property type="match status" value="1"/>
</dbReference>
<keyword evidence="3" id="KW-1185">Reference proteome</keyword>
<dbReference type="Proteomes" id="UP000239047">
    <property type="component" value="Unassembled WGS sequence"/>
</dbReference>
<name>A0A2S5GHL8_9BACL</name>
<evidence type="ECO:0000313" key="2">
    <source>
        <dbReference type="EMBL" id="PPA72458.1"/>
    </source>
</evidence>
<evidence type="ECO:0000313" key="3">
    <source>
        <dbReference type="Proteomes" id="UP000239047"/>
    </source>
</evidence>
<comment type="similarity">
    <text evidence="1">Belongs to the UPF0145 family.</text>
</comment>